<dbReference type="InterPro" id="IPR050187">
    <property type="entry name" value="Lipid_Phosphate_FormReg"/>
</dbReference>
<dbReference type="GO" id="GO:0016020">
    <property type="term" value="C:membrane"/>
    <property type="evidence" value="ECO:0007669"/>
    <property type="project" value="TreeGrafter"/>
</dbReference>
<protein>
    <recommendedName>
        <fullName evidence="7">sphingosine kinase</fullName>
        <ecNumber evidence="7">2.7.1.91</ecNumber>
    </recommendedName>
</protein>
<evidence type="ECO:0000256" key="1">
    <source>
        <dbReference type="ARBA" id="ARBA00004308"/>
    </source>
</evidence>
<keyword evidence="5" id="KW-0067">ATP-binding</keyword>
<dbReference type="EMBL" id="VSWD01000010">
    <property type="protein sequence ID" value="KAK3091853.1"/>
    <property type="molecule type" value="Genomic_DNA"/>
</dbReference>
<evidence type="ECO:0000259" key="9">
    <source>
        <dbReference type="PROSITE" id="PS50146"/>
    </source>
</evidence>
<evidence type="ECO:0000313" key="11">
    <source>
        <dbReference type="Proteomes" id="UP001186944"/>
    </source>
</evidence>
<keyword evidence="6" id="KW-0472">Membrane</keyword>
<proteinExistence type="predicted"/>
<feature type="domain" description="DAGKc" evidence="9">
    <location>
        <begin position="155"/>
        <end position="300"/>
    </location>
</feature>
<dbReference type="Pfam" id="PF19279">
    <property type="entry name" value="YegS_C"/>
    <property type="match status" value="1"/>
</dbReference>
<dbReference type="GO" id="GO:0005524">
    <property type="term" value="F:ATP binding"/>
    <property type="evidence" value="ECO:0007669"/>
    <property type="project" value="UniProtKB-KW"/>
</dbReference>
<keyword evidence="11" id="KW-1185">Reference proteome</keyword>
<evidence type="ECO:0000313" key="10">
    <source>
        <dbReference type="EMBL" id="KAK3091853.1"/>
    </source>
</evidence>
<feature type="compositionally biased region" description="Basic and acidic residues" evidence="8">
    <location>
        <begin position="460"/>
        <end position="472"/>
    </location>
</feature>
<dbReference type="GO" id="GO:0012505">
    <property type="term" value="C:endomembrane system"/>
    <property type="evidence" value="ECO:0007669"/>
    <property type="project" value="UniProtKB-SubCell"/>
</dbReference>
<dbReference type="GO" id="GO:0005737">
    <property type="term" value="C:cytoplasm"/>
    <property type="evidence" value="ECO:0007669"/>
    <property type="project" value="TreeGrafter"/>
</dbReference>
<dbReference type="InterPro" id="IPR001206">
    <property type="entry name" value="Diacylglycerol_kinase_cat_dom"/>
</dbReference>
<name>A0AA88XUF9_PINIB</name>
<dbReference type="Gene3D" id="2.60.200.40">
    <property type="match status" value="1"/>
</dbReference>
<evidence type="ECO:0000256" key="6">
    <source>
        <dbReference type="ARBA" id="ARBA00023136"/>
    </source>
</evidence>
<evidence type="ECO:0000256" key="4">
    <source>
        <dbReference type="ARBA" id="ARBA00022777"/>
    </source>
</evidence>
<dbReference type="GO" id="GO:0046512">
    <property type="term" value="P:sphingosine biosynthetic process"/>
    <property type="evidence" value="ECO:0007669"/>
    <property type="project" value="TreeGrafter"/>
</dbReference>
<dbReference type="Gene3D" id="3.40.50.10330">
    <property type="entry name" value="Probable inorganic polyphosphate/atp-NAD kinase, domain 1"/>
    <property type="match status" value="1"/>
</dbReference>
<dbReference type="Pfam" id="PF00781">
    <property type="entry name" value="DAGK_cat"/>
    <property type="match status" value="1"/>
</dbReference>
<accession>A0AA88XUF9</accession>
<evidence type="ECO:0000256" key="8">
    <source>
        <dbReference type="SAM" id="MobiDB-lite"/>
    </source>
</evidence>
<dbReference type="AlphaFoldDB" id="A0AA88XUF9"/>
<dbReference type="GO" id="GO:0008481">
    <property type="term" value="F:sphingosine kinase activity"/>
    <property type="evidence" value="ECO:0007669"/>
    <property type="project" value="UniProtKB-EC"/>
</dbReference>
<evidence type="ECO:0000256" key="7">
    <source>
        <dbReference type="ARBA" id="ARBA00044037"/>
    </source>
</evidence>
<sequence>MTDSESSEILLEGTFGILPNNERLYHVALSKKGISYTECDSNGKSAGKSLLIAFKDVTGAKIQNHEDLINSGCAKCRTARVSSLSECYLTIYCYPRVPKTSGDSTRKAKKMTLVMGPCKEYDRNYKICQTWRNTILNLLRNVDLGKGDVETCSPPPQRKILVLINPHSGPGKAKQIFEKGVMKMLEEADISYKVVVTERAGHATELMKTINISEWYGVVIVSGDGLIYEAINGLMSRPDWDKAITLPVGAIPGGSGNAMSLNINYTAGEPLDVNQVLHSTFVLIKHRVIPMDLVLIQTPAQQLYSFLSVSFGIIADIDYESEKMRALGATRFTVYFLKRLVSLRKYKARVSFLPLTEYDPDARQQKRREQTFAKSRRFTILSHSSTSTNIGNGSVYENGTNGIYRSMSLPNNGRKERSLSMPTMKNVSESLQNEFRHRQEENDLAEVDEDAENVTFELEKAESYEKSKRLSSDQDGVMMMNGNHNHNEDAESDTSDSPFEETVSMVKNSGDPVPSPLLTPLDSPVPSDWITIEDEFVTACALYQPYLGPDNLTAPDSRLNDGLIHMFLIRGEVTKVALLNLFLSIDKGEHVKSPICEMVKVLAFRIEPLTETGNIMVDGEKVPFGPIQGQVLPGMAKVMGVQ</sequence>
<reference evidence="10" key="1">
    <citation type="submission" date="2019-08" db="EMBL/GenBank/DDBJ databases">
        <title>The improved chromosome-level genome for the pearl oyster Pinctada fucata martensii using PacBio sequencing and Hi-C.</title>
        <authorList>
            <person name="Zheng Z."/>
        </authorList>
    </citation>
    <scope>NUCLEOTIDE SEQUENCE</scope>
    <source>
        <strain evidence="10">ZZ-2019</strain>
        <tissue evidence="10">Adductor muscle</tissue>
    </source>
</reference>
<dbReference type="PROSITE" id="PS50146">
    <property type="entry name" value="DAGK"/>
    <property type="match status" value="1"/>
</dbReference>
<dbReference type="SMART" id="SM00046">
    <property type="entry name" value="DAGKc"/>
    <property type="match status" value="1"/>
</dbReference>
<dbReference type="SUPFAM" id="SSF111331">
    <property type="entry name" value="NAD kinase/diacylglycerol kinase-like"/>
    <property type="match status" value="1"/>
</dbReference>
<keyword evidence="3" id="KW-0547">Nucleotide-binding</keyword>
<keyword evidence="2" id="KW-0808">Transferase</keyword>
<feature type="region of interest" description="Disordered" evidence="8">
    <location>
        <begin position="460"/>
        <end position="498"/>
    </location>
</feature>
<dbReference type="PANTHER" id="PTHR12358:SF112">
    <property type="entry name" value="LD11247P-RELATED"/>
    <property type="match status" value="1"/>
</dbReference>
<evidence type="ECO:0000256" key="3">
    <source>
        <dbReference type="ARBA" id="ARBA00022741"/>
    </source>
</evidence>
<dbReference type="FunFam" id="3.40.50.10330:FF:000005">
    <property type="entry name" value="Sphingosine kinase 2"/>
    <property type="match status" value="1"/>
</dbReference>
<evidence type="ECO:0000256" key="2">
    <source>
        <dbReference type="ARBA" id="ARBA00022679"/>
    </source>
</evidence>
<evidence type="ECO:0000256" key="5">
    <source>
        <dbReference type="ARBA" id="ARBA00022840"/>
    </source>
</evidence>
<dbReference type="InterPro" id="IPR016064">
    <property type="entry name" value="NAD/diacylglycerol_kinase_sf"/>
</dbReference>
<gene>
    <name evidence="10" type="ORF">FSP39_023174</name>
</gene>
<comment type="subcellular location">
    <subcellularLocation>
        <location evidence="1">Endomembrane system</location>
    </subcellularLocation>
</comment>
<comment type="caution">
    <text evidence="10">The sequence shown here is derived from an EMBL/GenBank/DDBJ whole genome shotgun (WGS) entry which is preliminary data.</text>
</comment>
<keyword evidence="4" id="KW-0418">Kinase</keyword>
<dbReference type="PANTHER" id="PTHR12358">
    <property type="entry name" value="SPHINGOSINE KINASE"/>
    <property type="match status" value="1"/>
</dbReference>
<dbReference type="InterPro" id="IPR045540">
    <property type="entry name" value="YegS/DAGK_C"/>
</dbReference>
<organism evidence="10 11">
    <name type="scientific">Pinctada imbricata</name>
    <name type="common">Atlantic pearl-oyster</name>
    <name type="synonym">Pinctada martensii</name>
    <dbReference type="NCBI Taxonomy" id="66713"/>
    <lineage>
        <taxon>Eukaryota</taxon>
        <taxon>Metazoa</taxon>
        <taxon>Spiralia</taxon>
        <taxon>Lophotrochozoa</taxon>
        <taxon>Mollusca</taxon>
        <taxon>Bivalvia</taxon>
        <taxon>Autobranchia</taxon>
        <taxon>Pteriomorphia</taxon>
        <taxon>Pterioida</taxon>
        <taxon>Pterioidea</taxon>
        <taxon>Pteriidae</taxon>
        <taxon>Pinctada</taxon>
    </lineage>
</organism>
<dbReference type="Proteomes" id="UP001186944">
    <property type="component" value="Unassembled WGS sequence"/>
</dbReference>
<dbReference type="EC" id="2.7.1.91" evidence="7"/>
<dbReference type="GO" id="GO:0042981">
    <property type="term" value="P:regulation of apoptotic process"/>
    <property type="evidence" value="ECO:0007669"/>
    <property type="project" value="UniProtKB-ARBA"/>
</dbReference>
<dbReference type="InterPro" id="IPR017438">
    <property type="entry name" value="ATP-NAD_kinase_N"/>
</dbReference>